<dbReference type="Proteomes" id="UP001642409">
    <property type="component" value="Unassembled WGS sequence"/>
</dbReference>
<feature type="chain" id="PRO_5045029666" evidence="1">
    <location>
        <begin position="21"/>
        <end position="122"/>
    </location>
</feature>
<dbReference type="EMBL" id="CAXDID020000048">
    <property type="protein sequence ID" value="CAL6003842.1"/>
    <property type="molecule type" value="Genomic_DNA"/>
</dbReference>
<sequence>MIYTLLLQFLIFYSSDTSDAQGSTRYSSYNKIIIPQQKSQNFFTCLVGLFTSSQNILIPAFGNLGSYGGGFWFQSEVRFRIIFKGFGVDVPKYRVDLLTTGQFCHNNGEEQQLKTWKSNSVI</sequence>
<evidence type="ECO:0000313" key="3">
    <source>
        <dbReference type="EMBL" id="CAL6003842.1"/>
    </source>
</evidence>
<accession>A0ABP1HWJ8</accession>
<dbReference type="EMBL" id="CAXDID020000048">
    <property type="protein sequence ID" value="CAL6003836.1"/>
    <property type="molecule type" value="Genomic_DNA"/>
</dbReference>
<evidence type="ECO:0000313" key="4">
    <source>
        <dbReference type="Proteomes" id="UP001642409"/>
    </source>
</evidence>
<keyword evidence="1" id="KW-0732">Signal</keyword>
<feature type="signal peptide" evidence="1">
    <location>
        <begin position="1"/>
        <end position="20"/>
    </location>
</feature>
<name>A0ABP1HWJ8_9EUKA</name>
<protein>
    <submittedName>
        <fullName evidence="2">Hypothetical_protein</fullName>
    </submittedName>
</protein>
<gene>
    <name evidence="2" type="ORF">HINF_LOCUS18591</name>
    <name evidence="3" type="ORF">HINF_LOCUS18594</name>
</gene>
<organism evidence="2 4">
    <name type="scientific">Hexamita inflata</name>
    <dbReference type="NCBI Taxonomy" id="28002"/>
    <lineage>
        <taxon>Eukaryota</taxon>
        <taxon>Metamonada</taxon>
        <taxon>Diplomonadida</taxon>
        <taxon>Hexamitidae</taxon>
        <taxon>Hexamitinae</taxon>
        <taxon>Hexamita</taxon>
    </lineage>
</organism>
<keyword evidence="4" id="KW-1185">Reference proteome</keyword>
<reference evidence="2 4" key="1">
    <citation type="submission" date="2024-07" db="EMBL/GenBank/DDBJ databases">
        <authorList>
            <person name="Akdeniz Z."/>
        </authorList>
    </citation>
    <scope>NUCLEOTIDE SEQUENCE [LARGE SCALE GENOMIC DNA]</scope>
</reference>
<proteinExistence type="predicted"/>
<evidence type="ECO:0000256" key="1">
    <source>
        <dbReference type="SAM" id="SignalP"/>
    </source>
</evidence>
<evidence type="ECO:0000313" key="2">
    <source>
        <dbReference type="EMBL" id="CAL6003836.1"/>
    </source>
</evidence>
<comment type="caution">
    <text evidence="2">The sequence shown here is derived from an EMBL/GenBank/DDBJ whole genome shotgun (WGS) entry which is preliminary data.</text>
</comment>